<dbReference type="STRING" id="1122133.SAMN02745157_2480"/>
<dbReference type="EMBL" id="FQUP01000002">
    <property type="protein sequence ID" value="SHF58811.1"/>
    <property type="molecule type" value="Genomic_DNA"/>
</dbReference>
<dbReference type="Proteomes" id="UP000184485">
    <property type="component" value="Unassembled WGS sequence"/>
</dbReference>
<dbReference type="PANTHER" id="PTHR42899:SF1">
    <property type="entry name" value="SPERMATOGENESIS-ASSOCIATED PROTEIN 20"/>
    <property type="match status" value="1"/>
</dbReference>
<name>A0A1M5CVS4_9HYPH</name>
<accession>A0A1M5CVS4</accession>
<dbReference type="Gene3D" id="3.40.30.10">
    <property type="entry name" value="Glutaredoxin"/>
    <property type="match status" value="1"/>
</dbReference>
<dbReference type="RefSeq" id="WP_073053165.1">
    <property type="nucleotide sequence ID" value="NZ_FQUP01000002.1"/>
</dbReference>
<dbReference type="InterPro" id="IPR004879">
    <property type="entry name" value="Ssp411-like_TRX"/>
</dbReference>
<dbReference type="OrthoDB" id="9762614at2"/>
<evidence type="ECO:0000313" key="2">
    <source>
        <dbReference type="EMBL" id="SHF58811.1"/>
    </source>
</evidence>
<evidence type="ECO:0000259" key="1">
    <source>
        <dbReference type="Pfam" id="PF03190"/>
    </source>
</evidence>
<protein>
    <recommendedName>
        <fullName evidence="1">Spermatogenesis-associated protein 20-like TRX domain-containing protein</fullName>
    </recommendedName>
</protein>
<keyword evidence="3" id="KW-1185">Reference proteome</keyword>
<sequence>MTDNQLRHETSPYLLQHADNPVHWRAWGQAALDEAKATDRPILLSIGYAACHWCHVMAHESFEHAETAALMNALFVNIKVDREERPDIDQLYMGALHALGDQGGWPLTMFLTPDGKPIWGGTYFPRKPRYGRPGFADVLQQIAGLYRTDREQILEQANKITAHIAATKESRGPSRLDASLLDQATDAILGIMDPVAGGTRGAPKFPNAPVLGFLAGRAEQTGRTDLADVVRATRLGLCNGGIYDHVGGGLARYSTDARWLVPHFEKMLYDNALLIEDLALAWPGSGRDADLFRSRIEETVGWMQREFQRASGGFAAGLDADSEGQEGRFYVWRPDEIVRLIGAEEAEFLAALYDITAAGNWEGSTILNRLRHPERLAAPQEARARRALDMLLHQREKRPRPSLDDQPLTDWNALAIAGLATAGFRLERPDWIDLAKTTYAAIVSGATEHDRLHHVAYPGARRAKAFSTDLANLARAAIALHQATADEGWVADAERWLDELHRHHGDGDGGFYLAPDDGDELIVRRRERLDEATPNAHGIAAEAHIRLWALTGRDDHRAAADTILAASAGTIRGNVFGTASLLSALDLRLNIASLVVIVPDGSSTASFAETLRACAGKHLMMDWRTEGRPLPQSHPAFGKEAVGGMPTAYLCREGSCSLPVTDAEALAALLMRGKGDRQVFI</sequence>
<gene>
    <name evidence="2" type="ORF">SAMN02745157_2480</name>
</gene>
<proteinExistence type="predicted"/>
<feature type="domain" description="Spermatogenesis-associated protein 20-like TRX" evidence="1">
    <location>
        <begin position="4"/>
        <end position="164"/>
    </location>
</feature>
<evidence type="ECO:0000313" key="3">
    <source>
        <dbReference type="Proteomes" id="UP000184485"/>
    </source>
</evidence>
<organism evidence="2 3">
    <name type="scientific">Kaistia soli DSM 19436</name>
    <dbReference type="NCBI Taxonomy" id="1122133"/>
    <lineage>
        <taxon>Bacteria</taxon>
        <taxon>Pseudomonadati</taxon>
        <taxon>Pseudomonadota</taxon>
        <taxon>Alphaproteobacteria</taxon>
        <taxon>Hyphomicrobiales</taxon>
        <taxon>Kaistiaceae</taxon>
        <taxon>Kaistia</taxon>
    </lineage>
</organism>
<dbReference type="PANTHER" id="PTHR42899">
    <property type="entry name" value="SPERMATOGENESIS-ASSOCIATED PROTEIN 20"/>
    <property type="match status" value="1"/>
</dbReference>
<dbReference type="InterPro" id="IPR024705">
    <property type="entry name" value="Ssp411"/>
</dbReference>
<dbReference type="CDD" id="cd02955">
    <property type="entry name" value="SSP411"/>
    <property type="match status" value="1"/>
</dbReference>
<dbReference type="GO" id="GO:0005975">
    <property type="term" value="P:carbohydrate metabolic process"/>
    <property type="evidence" value="ECO:0007669"/>
    <property type="project" value="InterPro"/>
</dbReference>
<dbReference type="SUPFAM" id="SSF48208">
    <property type="entry name" value="Six-hairpin glycosidases"/>
    <property type="match status" value="1"/>
</dbReference>
<dbReference type="Pfam" id="PF03190">
    <property type="entry name" value="Thioredox_DsbH"/>
    <property type="match status" value="1"/>
</dbReference>
<dbReference type="AlphaFoldDB" id="A0A1M5CVS4"/>
<dbReference type="InterPro" id="IPR008928">
    <property type="entry name" value="6-hairpin_glycosidase_sf"/>
</dbReference>
<dbReference type="PIRSF" id="PIRSF006402">
    <property type="entry name" value="UCP006402_thioredoxin"/>
    <property type="match status" value="1"/>
</dbReference>
<dbReference type="InterPro" id="IPR036249">
    <property type="entry name" value="Thioredoxin-like_sf"/>
</dbReference>
<dbReference type="SUPFAM" id="SSF52833">
    <property type="entry name" value="Thioredoxin-like"/>
    <property type="match status" value="1"/>
</dbReference>
<reference evidence="2 3" key="1">
    <citation type="submission" date="2016-11" db="EMBL/GenBank/DDBJ databases">
        <authorList>
            <person name="Jaros S."/>
            <person name="Januszkiewicz K."/>
            <person name="Wedrychowicz H."/>
        </authorList>
    </citation>
    <scope>NUCLEOTIDE SEQUENCE [LARGE SCALE GENOMIC DNA]</scope>
    <source>
        <strain evidence="2 3">DSM 19436</strain>
    </source>
</reference>